<accession>A0A084G4S7</accession>
<evidence type="ECO:0000313" key="3">
    <source>
        <dbReference type="Proteomes" id="UP000028545"/>
    </source>
</evidence>
<protein>
    <recommendedName>
        <fullName evidence="4">Pal1 cell morphology protein</fullName>
    </recommendedName>
</protein>
<dbReference type="InterPro" id="IPR013226">
    <property type="entry name" value="Pal1"/>
</dbReference>
<keyword evidence="3" id="KW-1185">Reference proteome</keyword>
<dbReference type="Pfam" id="PF08316">
    <property type="entry name" value="Pal1"/>
    <property type="match status" value="1"/>
</dbReference>
<evidence type="ECO:0008006" key="4">
    <source>
        <dbReference type="Google" id="ProtNLM"/>
    </source>
</evidence>
<feature type="region of interest" description="Disordered" evidence="1">
    <location>
        <begin position="93"/>
        <end position="242"/>
    </location>
</feature>
<gene>
    <name evidence="2" type="ORF">SAPIO_CDS5506</name>
</gene>
<dbReference type="RefSeq" id="XP_016642138.1">
    <property type="nucleotide sequence ID" value="XM_016787823.1"/>
</dbReference>
<organism evidence="2 3">
    <name type="scientific">Pseudallescheria apiosperma</name>
    <name type="common">Scedosporium apiospermum</name>
    <dbReference type="NCBI Taxonomy" id="563466"/>
    <lineage>
        <taxon>Eukaryota</taxon>
        <taxon>Fungi</taxon>
        <taxon>Dikarya</taxon>
        <taxon>Ascomycota</taxon>
        <taxon>Pezizomycotina</taxon>
        <taxon>Sordariomycetes</taxon>
        <taxon>Hypocreomycetidae</taxon>
        <taxon>Microascales</taxon>
        <taxon>Microascaceae</taxon>
        <taxon>Scedosporium</taxon>
    </lineage>
</organism>
<dbReference type="OrthoDB" id="5389892at2759"/>
<dbReference type="PANTHER" id="PTHR28307">
    <property type="entry name" value="PROTEIN PAL1"/>
    <property type="match status" value="1"/>
</dbReference>
<evidence type="ECO:0000256" key="1">
    <source>
        <dbReference type="SAM" id="MobiDB-lite"/>
    </source>
</evidence>
<dbReference type="Proteomes" id="UP000028545">
    <property type="component" value="Unassembled WGS sequence"/>
</dbReference>
<dbReference type="GO" id="GO:0005737">
    <property type="term" value="C:cytoplasm"/>
    <property type="evidence" value="ECO:0007669"/>
    <property type="project" value="TreeGrafter"/>
</dbReference>
<dbReference type="PANTHER" id="PTHR28307:SF1">
    <property type="entry name" value="PAL1 CELL MORPHOLOGY PROTEIN"/>
    <property type="match status" value="1"/>
</dbReference>
<dbReference type="AlphaFoldDB" id="A0A084G4S7"/>
<reference evidence="2 3" key="1">
    <citation type="journal article" date="2014" name="Genome Announc.">
        <title>Draft genome sequence of the pathogenic fungus Scedosporium apiospermum.</title>
        <authorList>
            <person name="Vandeputte P."/>
            <person name="Ghamrawi S."/>
            <person name="Rechenmann M."/>
            <person name="Iltis A."/>
            <person name="Giraud S."/>
            <person name="Fleury M."/>
            <person name="Thornton C."/>
            <person name="Delhaes L."/>
            <person name="Meyer W."/>
            <person name="Papon N."/>
            <person name="Bouchara J.P."/>
        </authorList>
    </citation>
    <scope>NUCLEOTIDE SEQUENCE [LARGE SCALE GENOMIC DNA]</scope>
    <source>
        <strain evidence="2 3">IHEM 14462</strain>
    </source>
</reference>
<name>A0A084G4S7_PSEDA</name>
<feature type="compositionally biased region" description="Low complexity" evidence="1">
    <location>
        <begin position="166"/>
        <end position="176"/>
    </location>
</feature>
<dbReference type="GeneID" id="27724578"/>
<feature type="compositionally biased region" description="Basic residues" evidence="1">
    <location>
        <begin position="11"/>
        <end position="21"/>
    </location>
</feature>
<feature type="compositionally biased region" description="Basic residues" evidence="1">
    <location>
        <begin position="229"/>
        <end position="242"/>
    </location>
</feature>
<feature type="region of interest" description="Disordered" evidence="1">
    <location>
        <begin position="1"/>
        <end position="46"/>
    </location>
</feature>
<dbReference type="KEGG" id="sapo:SAPIO_CDS5506"/>
<dbReference type="HOGENOM" id="CLU_037771_0_0_1"/>
<evidence type="ECO:0000313" key="2">
    <source>
        <dbReference type="EMBL" id="KEZ42339.1"/>
    </source>
</evidence>
<dbReference type="EMBL" id="JOWA01000099">
    <property type="protein sequence ID" value="KEZ42339.1"/>
    <property type="molecule type" value="Genomic_DNA"/>
</dbReference>
<comment type="caution">
    <text evidence="2">The sequence shown here is derived from an EMBL/GenBank/DDBJ whole genome shotgun (WGS) entry which is preliminary data.</text>
</comment>
<proteinExistence type="predicted"/>
<dbReference type="VEuPathDB" id="FungiDB:SAPIO_CDS5506"/>
<sequence>MAGKSPEKRPKGGTHRGHHRRESYARPDPIDVLDNTPFGGAYHHTGPYEATLAANNMNKKYSPVAAVHESNMAALRATPREYVQDSLTKHVPLQGTATIPPGEPDFNGDIMDYEDGADLMREPDAGGGPYRRWEGLSYRPEDLKGKGEPSYTYEESEKARNRLRKSSLGSSPAGSSYEMQPQRPARYSDSPSKRLSKTPSVQERKRSVSDVAKSSSAVQEGEVSSYAGLRRRWGSLRKKSGG</sequence>
<feature type="compositionally biased region" description="Basic and acidic residues" evidence="1">
    <location>
        <begin position="1"/>
        <end position="10"/>
    </location>
</feature>
<feature type="compositionally biased region" description="Basic and acidic residues" evidence="1">
    <location>
        <begin position="131"/>
        <end position="147"/>
    </location>
</feature>